<evidence type="ECO:0000256" key="1">
    <source>
        <dbReference type="SAM" id="MobiDB-lite"/>
    </source>
</evidence>
<dbReference type="AlphaFoldDB" id="A0A498I205"/>
<keyword evidence="3" id="KW-1185">Reference proteome</keyword>
<name>A0A498I205_MALDO</name>
<feature type="region of interest" description="Disordered" evidence="1">
    <location>
        <begin position="447"/>
        <end position="481"/>
    </location>
</feature>
<feature type="compositionally biased region" description="Polar residues" evidence="1">
    <location>
        <begin position="456"/>
        <end position="468"/>
    </location>
</feature>
<comment type="caution">
    <text evidence="2">The sequence shown here is derived from an EMBL/GenBank/DDBJ whole genome shotgun (WGS) entry which is preliminary data.</text>
</comment>
<reference evidence="2 3" key="1">
    <citation type="submission" date="2018-10" db="EMBL/GenBank/DDBJ databases">
        <title>A high-quality apple genome assembly.</title>
        <authorList>
            <person name="Hu J."/>
        </authorList>
    </citation>
    <scope>NUCLEOTIDE SEQUENCE [LARGE SCALE GENOMIC DNA]</scope>
    <source>
        <strain evidence="3">cv. HFTH1</strain>
        <tissue evidence="2">Young leaf</tissue>
    </source>
</reference>
<evidence type="ECO:0000313" key="3">
    <source>
        <dbReference type="Proteomes" id="UP000290289"/>
    </source>
</evidence>
<feature type="region of interest" description="Disordered" evidence="1">
    <location>
        <begin position="265"/>
        <end position="316"/>
    </location>
</feature>
<sequence>MQTTETNACADCEKVLKVGVLLNALGQARQKMHCALPRTTSDNDVQKISDRRRDLLVWKQRKSSRTSLEDCEVPSVTWRNSDRRCGIFTFLSLKPDEQWRIVALPSQCPYNTNQSVSDTPVNMDTLHLLYPPPLNPFKVNRHRVQKVLPLDATYSVNSFASRSFTGSSVRHQPRNKTLTNKATKWNGVPRKSFHKSITRSDSASAIPNGSNAINSSNMSIGNQKIDNTAKRSSRKKNIKKGKQNKKFSCNTGSNESEVLFEEYPNGSSASKTCGNNGGDRPLSSTAPDNSLPDGGANNSETPNTFTSSSDEAGIPSVGNFENQVLLKDSGFPIFNGVQGIHPQTSCYNDMYTKGYFDIHDSFILDAVSFGSYSDDSTNAGRDEKHAETEIHELYISEPPRLCSRKGYFSCQSLLNDSMDSYDHTEGTRHGIQGRSNSDVQLVALNKRSKQNKVAPRNSNVSKFGSSGNLHARTGKENNQSVWQKVQRNDSGDCTGELKKASSVYSRYDLPLRESHFLKRTCNAADVNAFPKSEDRKQQKVKASKKLKRKSDPALKQEYNCYSRKGSHASMSGLDGCVKDRIEQNDITDQAKDNKGLDLATRSCSLPSCLSAGFQSSKVECMTSESVPSMQLCPNEMAHLESVGNSVSHMKNQSVRNESSTMQSPVYLPRLHCNTASQEVQKQTSLAESRKNYSTSGSFTHKWMPIGLKNPGLTNSTRSGSSSLEHSDEAASRRWTLKDTAKGYAAFNTHNPVSDVAVVFPGQSSGDLTCSSNGFEGRLPKPSTTEELINNKLNAANYIKNSDVPRDVNAFEADSNRILEAVNNACRAQLASEAVQMATGRPIAEFERLLYHSSPAIHQSPNSVSCHTCCSRNQVGQVGGVPLCRHEAPDISLGSLWQWYEKYGSYGLEIRAEELGDSKRLGADRFAFRAYFVPYLSGIQLFKNGNADYVDANNRFPGSDAPSASLDSDTSKNSSSIGSLPLFSLLLPQPDHKEDAVTPPIVNQLCISEQSSAYARDVSVRLTGTTESRDLELLFEYFESEQPQLVKDHKERYVFVEDLISVALHFRIKELVRGDGLSHSKAYGDPTNLNSINLNDLHPRSWYSVAWYPIYRIPDGNLRAAFLTYHSLGHLVHRSTKFESHILDTCIVSPVVGLQSYNAQAECWFKLRPSASRQTTVTPPGLNPCGVLEERLRTLEETASLMARAVVSKGSTTSVNRHPDYEFFLSRRRWRTS</sequence>
<evidence type="ECO:0000313" key="2">
    <source>
        <dbReference type="EMBL" id="RXH77170.1"/>
    </source>
</evidence>
<feature type="region of interest" description="Disordered" evidence="1">
    <location>
        <begin position="709"/>
        <end position="730"/>
    </location>
</feature>
<feature type="compositionally biased region" description="Polar residues" evidence="1">
    <location>
        <begin position="199"/>
        <end position="226"/>
    </location>
</feature>
<dbReference type="EMBL" id="RDQH01000340">
    <property type="protein sequence ID" value="RXH77170.1"/>
    <property type="molecule type" value="Genomic_DNA"/>
</dbReference>
<dbReference type="PANTHER" id="PTHR32010:SF18">
    <property type="entry name" value="DUF789 FAMILY PROTEIN"/>
    <property type="match status" value="1"/>
</dbReference>
<dbReference type="InterPro" id="IPR008507">
    <property type="entry name" value="DUF789"/>
</dbReference>
<feature type="compositionally biased region" description="Basic residues" evidence="1">
    <location>
        <begin position="538"/>
        <end position="548"/>
    </location>
</feature>
<proteinExistence type="predicted"/>
<feature type="compositionally biased region" description="Basic residues" evidence="1">
    <location>
        <begin position="231"/>
        <end position="245"/>
    </location>
</feature>
<organism evidence="2 3">
    <name type="scientific">Malus domestica</name>
    <name type="common">Apple</name>
    <name type="synonym">Pyrus malus</name>
    <dbReference type="NCBI Taxonomy" id="3750"/>
    <lineage>
        <taxon>Eukaryota</taxon>
        <taxon>Viridiplantae</taxon>
        <taxon>Streptophyta</taxon>
        <taxon>Embryophyta</taxon>
        <taxon>Tracheophyta</taxon>
        <taxon>Spermatophyta</taxon>
        <taxon>Magnoliopsida</taxon>
        <taxon>eudicotyledons</taxon>
        <taxon>Gunneridae</taxon>
        <taxon>Pentapetalae</taxon>
        <taxon>rosids</taxon>
        <taxon>fabids</taxon>
        <taxon>Rosales</taxon>
        <taxon>Rosaceae</taxon>
        <taxon>Amygdaloideae</taxon>
        <taxon>Maleae</taxon>
        <taxon>Malus</taxon>
    </lineage>
</organism>
<dbReference type="Proteomes" id="UP000290289">
    <property type="component" value="Chromosome 14"/>
</dbReference>
<feature type="region of interest" description="Disordered" evidence="1">
    <location>
        <begin position="189"/>
        <end position="251"/>
    </location>
</feature>
<accession>A0A498I205</accession>
<feature type="region of interest" description="Disordered" evidence="1">
    <location>
        <begin position="532"/>
        <end position="551"/>
    </location>
</feature>
<protein>
    <submittedName>
        <fullName evidence="2">Uncharacterized protein</fullName>
    </submittedName>
</protein>
<dbReference type="PANTHER" id="PTHR32010">
    <property type="entry name" value="PHOTOSYSTEM II STABILITY/ASSEMBLY FACTOR HCF136, CHLOROPLASTIC"/>
    <property type="match status" value="1"/>
</dbReference>
<feature type="compositionally biased region" description="Polar residues" evidence="1">
    <location>
        <begin position="265"/>
        <end position="274"/>
    </location>
</feature>
<feature type="compositionally biased region" description="Polar residues" evidence="1">
    <location>
        <begin position="296"/>
        <end position="310"/>
    </location>
</feature>
<feature type="compositionally biased region" description="Polar residues" evidence="1">
    <location>
        <begin position="711"/>
        <end position="723"/>
    </location>
</feature>
<gene>
    <name evidence="2" type="ORF">DVH24_023444</name>
</gene>
<dbReference type="Pfam" id="PF05623">
    <property type="entry name" value="DUF789"/>
    <property type="match status" value="1"/>
</dbReference>